<dbReference type="GO" id="GO:0005840">
    <property type="term" value="C:ribosome"/>
    <property type="evidence" value="ECO:0007669"/>
    <property type="project" value="InterPro"/>
</dbReference>
<evidence type="ECO:0000256" key="4">
    <source>
        <dbReference type="ARBA" id="ARBA00023128"/>
    </source>
</evidence>
<dbReference type="AlphaFoldDB" id="A0A813ZSK6"/>
<evidence type="ECO:0000256" key="6">
    <source>
        <dbReference type="ARBA" id="ARBA00035137"/>
    </source>
</evidence>
<dbReference type="InterPro" id="IPR023611">
    <property type="entry name" value="mS23_dom_met"/>
</dbReference>
<dbReference type="PANTHER" id="PTHR15925:SF2">
    <property type="entry name" value="SMALL RIBOSOMAL SUBUNIT PROTEIN MS23"/>
    <property type="match status" value="1"/>
</dbReference>
<name>A0A813ZSK6_9BILA</name>
<dbReference type="GO" id="GO:0006412">
    <property type="term" value="P:translation"/>
    <property type="evidence" value="ECO:0007669"/>
    <property type="project" value="InterPro"/>
</dbReference>
<accession>A0A813ZSK6</accession>
<evidence type="ECO:0000256" key="1">
    <source>
        <dbReference type="ARBA" id="ARBA00004173"/>
    </source>
</evidence>
<comment type="subcellular location">
    <subcellularLocation>
        <location evidence="1">Mitochondrion</location>
    </subcellularLocation>
</comment>
<evidence type="ECO:0000256" key="2">
    <source>
        <dbReference type="ARBA" id="ARBA00009864"/>
    </source>
</evidence>
<sequence length="189" mass="21872">MAQSRINKAASIYTRLNGLIKSNLIKWSDRPLWYDIYKAFPPQRDPIYRSVLGNDVVAPLPKKLYYKEDELRAYFFKNISPIETIVLNSNMQQPNWETFISTYYEMEKMGLKKESLIDATIETLLAKGFYFKNNLKKTNNLIEQTNDKNNAESDSVKNEMKTLEGEISKSNLIETANVNVSPDSNNQKL</sequence>
<keyword evidence="4" id="KW-0496">Mitochondrion</keyword>
<protein>
    <recommendedName>
        <fullName evidence="6">Small ribosomal subunit protein mS23</fullName>
    </recommendedName>
</protein>
<dbReference type="InterPro" id="IPR019520">
    <property type="entry name" value="Ribosomal_mS23_met"/>
</dbReference>
<keyword evidence="9" id="KW-1185">Reference proteome</keyword>
<gene>
    <name evidence="8" type="ORF">OXX778_LOCUS11523</name>
</gene>
<dbReference type="EMBL" id="CAJNOC010001962">
    <property type="protein sequence ID" value="CAF0903533.1"/>
    <property type="molecule type" value="Genomic_DNA"/>
</dbReference>
<evidence type="ECO:0000313" key="9">
    <source>
        <dbReference type="Proteomes" id="UP000663879"/>
    </source>
</evidence>
<dbReference type="Proteomes" id="UP000663879">
    <property type="component" value="Unassembled WGS sequence"/>
</dbReference>
<evidence type="ECO:0000259" key="7">
    <source>
        <dbReference type="Pfam" id="PF10484"/>
    </source>
</evidence>
<proteinExistence type="inferred from homology"/>
<dbReference type="Pfam" id="PF10484">
    <property type="entry name" value="MRP-S23"/>
    <property type="match status" value="1"/>
</dbReference>
<dbReference type="PANTHER" id="PTHR15925">
    <property type="entry name" value="MITOCHONDRIAL RIBOSOMAL PROTEIN S23"/>
    <property type="match status" value="1"/>
</dbReference>
<dbReference type="GO" id="GO:0003735">
    <property type="term" value="F:structural constituent of ribosome"/>
    <property type="evidence" value="ECO:0007669"/>
    <property type="project" value="InterPro"/>
</dbReference>
<keyword evidence="3" id="KW-0689">Ribosomal protein</keyword>
<evidence type="ECO:0000256" key="5">
    <source>
        <dbReference type="ARBA" id="ARBA00023274"/>
    </source>
</evidence>
<comment type="similarity">
    <text evidence="2">Belongs to the mitochondrion-specific ribosomal protein mS23 family.</text>
</comment>
<dbReference type="CDD" id="cd23701">
    <property type="entry name" value="At1g26750"/>
    <property type="match status" value="1"/>
</dbReference>
<reference evidence="8" key="1">
    <citation type="submission" date="2021-02" db="EMBL/GenBank/DDBJ databases">
        <authorList>
            <person name="Nowell W R."/>
        </authorList>
    </citation>
    <scope>NUCLEOTIDE SEQUENCE</scope>
    <source>
        <strain evidence="8">Ploen Becks lab</strain>
    </source>
</reference>
<dbReference type="GO" id="GO:0005739">
    <property type="term" value="C:mitochondrion"/>
    <property type="evidence" value="ECO:0007669"/>
    <property type="project" value="InterPro"/>
</dbReference>
<comment type="caution">
    <text evidence="8">The sequence shown here is derived from an EMBL/GenBank/DDBJ whole genome shotgun (WGS) entry which is preliminary data.</text>
</comment>
<evidence type="ECO:0000313" key="8">
    <source>
        <dbReference type="EMBL" id="CAF0903533.1"/>
    </source>
</evidence>
<evidence type="ECO:0000256" key="3">
    <source>
        <dbReference type="ARBA" id="ARBA00022980"/>
    </source>
</evidence>
<organism evidence="8 9">
    <name type="scientific">Brachionus calyciflorus</name>
    <dbReference type="NCBI Taxonomy" id="104777"/>
    <lineage>
        <taxon>Eukaryota</taxon>
        <taxon>Metazoa</taxon>
        <taxon>Spiralia</taxon>
        <taxon>Gnathifera</taxon>
        <taxon>Rotifera</taxon>
        <taxon>Eurotatoria</taxon>
        <taxon>Monogononta</taxon>
        <taxon>Pseudotrocha</taxon>
        <taxon>Ploima</taxon>
        <taxon>Brachionidae</taxon>
        <taxon>Brachionus</taxon>
    </lineage>
</organism>
<dbReference type="OrthoDB" id="10012356at2759"/>
<keyword evidence="5" id="KW-0687">Ribonucleoprotein</keyword>
<dbReference type="InterPro" id="IPR059242">
    <property type="entry name" value="mS23_dom"/>
</dbReference>
<feature type="domain" description="Small ribosomal subunit protein mS23 conserved" evidence="7">
    <location>
        <begin position="2"/>
        <end position="127"/>
    </location>
</feature>